<evidence type="ECO:0000313" key="4">
    <source>
        <dbReference type="Proteomes" id="UP001360953"/>
    </source>
</evidence>
<evidence type="ECO:0000256" key="1">
    <source>
        <dbReference type="SAM" id="MobiDB-lite"/>
    </source>
</evidence>
<gene>
    <name evidence="3" type="ORF">J3D65DRAFT_636931</name>
</gene>
<comment type="caution">
    <text evidence="3">The sequence shown here is derived from an EMBL/GenBank/DDBJ whole genome shotgun (WGS) entry which is preliminary data.</text>
</comment>
<feature type="chain" id="PRO_5046031155" evidence="2">
    <location>
        <begin position="25"/>
        <end position="128"/>
    </location>
</feature>
<accession>A0ABR1LB79</accession>
<feature type="compositionally biased region" description="Basic residues" evidence="1">
    <location>
        <begin position="80"/>
        <end position="90"/>
    </location>
</feature>
<dbReference type="EMBL" id="JBBPEH010000011">
    <property type="protein sequence ID" value="KAK7532465.1"/>
    <property type="molecule type" value="Genomic_DNA"/>
</dbReference>
<keyword evidence="4" id="KW-1185">Reference proteome</keyword>
<feature type="region of interest" description="Disordered" evidence="1">
    <location>
        <begin position="80"/>
        <end position="128"/>
    </location>
</feature>
<dbReference type="RefSeq" id="XP_066652133.1">
    <property type="nucleotide sequence ID" value="XM_066801448.1"/>
</dbReference>
<sequence length="128" mass="13877">MEMNFAILCLVYTVLATATSSAAAGNQKIPSSNSQAGPGYGLRGGQVILKADVCMLFLSSALLPRSRQLTCTFAAVHERRRLQRRPRRQKGGLPAQRGIPGGRRRGRRVSRVACLRGSQGADRAVRRS</sequence>
<keyword evidence="2" id="KW-0732">Signal</keyword>
<dbReference type="Proteomes" id="UP001360953">
    <property type="component" value="Unassembled WGS sequence"/>
</dbReference>
<dbReference type="GeneID" id="92034354"/>
<feature type="signal peptide" evidence="2">
    <location>
        <begin position="1"/>
        <end position="24"/>
    </location>
</feature>
<organism evidence="3 4">
    <name type="scientific">Phyllosticta citribraziliensis</name>
    <dbReference type="NCBI Taxonomy" id="989973"/>
    <lineage>
        <taxon>Eukaryota</taxon>
        <taxon>Fungi</taxon>
        <taxon>Dikarya</taxon>
        <taxon>Ascomycota</taxon>
        <taxon>Pezizomycotina</taxon>
        <taxon>Dothideomycetes</taxon>
        <taxon>Dothideomycetes incertae sedis</taxon>
        <taxon>Botryosphaeriales</taxon>
        <taxon>Phyllostictaceae</taxon>
        <taxon>Phyllosticta</taxon>
    </lineage>
</organism>
<proteinExistence type="predicted"/>
<reference evidence="3 4" key="1">
    <citation type="submission" date="2024-04" db="EMBL/GenBank/DDBJ databases">
        <title>Phyllosticta paracitricarpa is synonymous to the EU quarantine fungus P. citricarpa based on phylogenomic analyses.</title>
        <authorList>
            <consortium name="Lawrence Berkeley National Laboratory"/>
            <person name="Van ingen-buijs V.A."/>
            <person name="Van westerhoven A.C."/>
            <person name="Haridas S."/>
            <person name="Skiadas P."/>
            <person name="Martin F."/>
            <person name="Groenewald J.Z."/>
            <person name="Crous P.W."/>
            <person name="Seidl M.F."/>
        </authorList>
    </citation>
    <scope>NUCLEOTIDE SEQUENCE [LARGE SCALE GENOMIC DNA]</scope>
    <source>
        <strain evidence="3 4">CPC 17464</strain>
    </source>
</reference>
<evidence type="ECO:0000256" key="2">
    <source>
        <dbReference type="SAM" id="SignalP"/>
    </source>
</evidence>
<protein>
    <submittedName>
        <fullName evidence="3">Uncharacterized protein</fullName>
    </submittedName>
</protein>
<evidence type="ECO:0000313" key="3">
    <source>
        <dbReference type="EMBL" id="KAK7532465.1"/>
    </source>
</evidence>
<name>A0ABR1LB79_9PEZI</name>